<evidence type="ECO:0000313" key="1">
    <source>
        <dbReference type="EMBL" id="TDG03685.1"/>
    </source>
</evidence>
<dbReference type="OrthoDB" id="8966655at2"/>
<dbReference type="EMBL" id="SMOD01000037">
    <property type="protein sequence ID" value="TDG03685.1"/>
    <property type="molecule type" value="Genomic_DNA"/>
</dbReference>
<dbReference type="RefSeq" id="WP_133187937.1">
    <property type="nucleotide sequence ID" value="NZ_SMOD01000037.1"/>
</dbReference>
<accession>A0A4R5L570</accession>
<sequence length="98" mass="11097">MPHRPPLTAARLAEIWEERPDALVLELLWEIHRLRSTITRAQQIRSLLGSGGSGVVPSTVWSCFERELDNEPCLTDKPTPRQQAVIDRIVSRRGASKE</sequence>
<organism evidence="1 2">
    <name type="scientific">Paraburkholderia guartelaensis</name>
    <dbReference type="NCBI Taxonomy" id="2546446"/>
    <lineage>
        <taxon>Bacteria</taxon>
        <taxon>Pseudomonadati</taxon>
        <taxon>Pseudomonadota</taxon>
        <taxon>Betaproteobacteria</taxon>
        <taxon>Burkholderiales</taxon>
        <taxon>Burkholderiaceae</taxon>
        <taxon>Paraburkholderia</taxon>
    </lineage>
</organism>
<evidence type="ECO:0000313" key="2">
    <source>
        <dbReference type="Proteomes" id="UP000295606"/>
    </source>
</evidence>
<dbReference type="AlphaFoldDB" id="A0A4R5L570"/>
<comment type="caution">
    <text evidence="1">The sequence shown here is derived from an EMBL/GenBank/DDBJ whole genome shotgun (WGS) entry which is preliminary data.</text>
</comment>
<proteinExistence type="predicted"/>
<protein>
    <submittedName>
        <fullName evidence="1">Uncharacterized protein</fullName>
    </submittedName>
</protein>
<dbReference type="Proteomes" id="UP000295606">
    <property type="component" value="Unassembled WGS sequence"/>
</dbReference>
<gene>
    <name evidence="1" type="ORF">E1N52_33435</name>
</gene>
<reference evidence="1 2" key="1">
    <citation type="submission" date="2019-03" db="EMBL/GenBank/DDBJ databases">
        <title>Paraburkholderia sp. isolated from native Mimosa gymnas in Guartela State Park, Brazil.</title>
        <authorList>
            <person name="Paulitsch F."/>
            <person name="Hungria M."/>
            <person name="Delamuta J.R.M."/>
            <person name="Ribeiro R.A."/>
            <person name="Dall'Agnol R."/>
            <person name="Silva J.S.B."/>
        </authorList>
    </citation>
    <scope>NUCLEOTIDE SEQUENCE [LARGE SCALE GENOMIC DNA]</scope>
    <source>
        <strain evidence="1 2">CNPSo 3008</strain>
    </source>
</reference>
<name>A0A4R5L570_9BURK</name>